<dbReference type="PROSITE" id="PS51257">
    <property type="entry name" value="PROKAR_LIPOPROTEIN"/>
    <property type="match status" value="1"/>
</dbReference>
<dbReference type="Proteomes" id="UP000238081">
    <property type="component" value="Unassembled WGS sequence"/>
</dbReference>
<dbReference type="KEGG" id="cbut:ATN24_05200"/>
<comment type="caution">
    <text evidence="4">The sequence shown here is derived from an EMBL/GenBank/DDBJ whole genome shotgun (WGS) entry which is preliminary data.</text>
</comment>
<keyword evidence="1" id="KW-0472">Membrane</keyword>
<proteinExistence type="predicted"/>
<gene>
    <name evidence="4" type="ORF">AWN73_03140</name>
    <name evidence="2" type="ORF">CBU02nite_15440</name>
    <name evidence="3" type="ORF">GND98_008370</name>
</gene>
<dbReference type="Proteomes" id="UP000474042">
    <property type="component" value="Unassembled WGS sequence"/>
</dbReference>
<dbReference type="RefSeq" id="WP_003408786.1">
    <property type="nucleotide sequence ID" value="NZ_BKBB01000014.1"/>
</dbReference>
<dbReference type="OrthoDB" id="1911637at2"/>
<reference evidence="3 7" key="3">
    <citation type="submission" date="2020-01" db="EMBL/GenBank/DDBJ databases">
        <title>Genome sequence of a 1,3-propanediol producer, Clostridium butyricum S3.</title>
        <authorList>
            <person name="Zhou J."/>
        </authorList>
    </citation>
    <scope>NUCLEOTIDE SEQUENCE [LARGE SCALE GENOMIC DNA]</scope>
    <source>
        <strain evidence="3 7">S3</strain>
    </source>
</reference>
<reference evidence="2 6" key="2">
    <citation type="submission" date="2019-07" db="EMBL/GenBank/DDBJ databases">
        <title>Whole genome shotgun sequence of Clostridium butyricum NBRC 3858.</title>
        <authorList>
            <person name="Hosoyama A."/>
            <person name="Uohara A."/>
            <person name="Ohji S."/>
            <person name="Ichikawa N."/>
        </authorList>
    </citation>
    <scope>NUCLEOTIDE SEQUENCE [LARGE SCALE GENOMIC DNA]</scope>
    <source>
        <strain evidence="2 6">NBRC 3858</strain>
    </source>
</reference>
<evidence type="ECO:0000313" key="7">
    <source>
        <dbReference type="Proteomes" id="UP000474042"/>
    </source>
</evidence>
<feature type="transmembrane region" description="Helical" evidence="1">
    <location>
        <begin position="12"/>
        <end position="33"/>
    </location>
</feature>
<evidence type="ECO:0008006" key="8">
    <source>
        <dbReference type="Google" id="ProtNLM"/>
    </source>
</evidence>
<dbReference type="Proteomes" id="UP000321089">
    <property type="component" value="Unassembled WGS sequence"/>
</dbReference>
<evidence type="ECO:0000313" key="3">
    <source>
        <dbReference type="EMBL" id="NAS17891.1"/>
    </source>
</evidence>
<evidence type="ECO:0000313" key="5">
    <source>
        <dbReference type="Proteomes" id="UP000238081"/>
    </source>
</evidence>
<organism evidence="4 5">
    <name type="scientific">Clostridium butyricum</name>
    <dbReference type="NCBI Taxonomy" id="1492"/>
    <lineage>
        <taxon>Bacteria</taxon>
        <taxon>Bacillati</taxon>
        <taxon>Bacillota</taxon>
        <taxon>Clostridia</taxon>
        <taxon>Eubacteriales</taxon>
        <taxon>Clostridiaceae</taxon>
        <taxon>Clostridium</taxon>
    </lineage>
</organism>
<evidence type="ECO:0000313" key="2">
    <source>
        <dbReference type="EMBL" id="GEQ21038.1"/>
    </source>
</evidence>
<sequence length="109" mass="12474">MKKKYKKYVLKTVVPIIAMTVLVIACLIHINIINTKTLSPLGNTKQNYELVSEKFGADFANFIKDNSFLKIYEDSDNKKVLVRLGDAEFKISSESEIIKYIENKINSIK</sequence>
<evidence type="ECO:0000313" key="6">
    <source>
        <dbReference type="Proteomes" id="UP000321089"/>
    </source>
</evidence>
<protein>
    <recommendedName>
        <fullName evidence="8">Lipoprotein</fullName>
    </recommendedName>
</protein>
<dbReference type="EMBL" id="BKBC01000016">
    <property type="protein sequence ID" value="GEQ21038.1"/>
    <property type="molecule type" value="Genomic_DNA"/>
</dbReference>
<name>A0A0A6PYJ5_CLOBU</name>
<dbReference type="EMBL" id="WOFV02000021">
    <property type="protein sequence ID" value="NAS17891.1"/>
    <property type="molecule type" value="Genomic_DNA"/>
</dbReference>
<keyword evidence="1" id="KW-1133">Transmembrane helix</keyword>
<accession>A0A0A6PYJ5</accession>
<keyword evidence="1" id="KW-0812">Transmembrane</keyword>
<reference evidence="4 5" key="1">
    <citation type="submission" date="2016-01" db="EMBL/GenBank/DDBJ databases">
        <title>Characterization of the Clostridium difficile lineages that are prevalent in Hong Kong and China.</title>
        <authorList>
            <person name="Kwok J.S.-L."/>
            <person name="Lam W.-Y."/>
            <person name="Ip M."/>
            <person name="Chan T.-F."/>
            <person name="Hawkey P.M."/>
            <person name="Tsui S.K.-W."/>
        </authorList>
    </citation>
    <scope>NUCLEOTIDE SEQUENCE [LARGE SCALE GENOMIC DNA]</scope>
    <source>
        <strain evidence="4 5">300064</strain>
    </source>
</reference>
<evidence type="ECO:0000256" key="1">
    <source>
        <dbReference type="SAM" id="Phobius"/>
    </source>
</evidence>
<dbReference type="AlphaFoldDB" id="A0A0A6PYJ5"/>
<evidence type="ECO:0000313" key="4">
    <source>
        <dbReference type="EMBL" id="PPV14723.1"/>
    </source>
</evidence>
<dbReference type="EMBL" id="LRDH01000107">
    <property type="protein sequence ID" value="PPV14723.1"/>
    <property type="molecule type" value="Genomic_DNA"/>
</dbReference>